<dbReference type="AlphaFoldDB" id="A0A0A9HDB3"/>
<organism evidence="1">
    <name type="scientific">Arundo donax</name>
    <name type="common">Giant reed</name>
    <name type="synonym">Donax arundinaceus</name>
    <dbReference type="NCBI Taxonomy" id="35708"/>
    <lineage>
        <taxon>Eukaryota</taxon>
        <taxon>Viridiplantae</taxon>
        <taxon>Streptophyta</taxon>
        <taxon>Embryophyta</taxon>
        <taxon>Tracheophyta</taxon>
        <taxon>Spermatophyta</taxon>
        <taxon>Magnoliopsida</taxon>
        <taxon>Liliopsida</taxon>
        <taxon>Poales</taxon>
        <taxon>Poaceae</taxon>
        <taxon>PACMAD clade</taxon>
        <taxon>Arundinoideae</taxon>
        <taxon>Arundineae</taxon>
        <taxon>Arundo</taxon>
    </lineage>
</organism>
<reference evidence="1" key="1">
    <citation type="submission" date="2014-09" db="EMBL/GenBank/DDBJ databases">
        <authorList>
            <person name="Magalhaes I.L.F."/>
            <person name="Oliveira U."/>
            <person name="Santos F.R."/>
            <person name="Vidigal T.H.D.A."/>
            <person name="Brescovit A.D."/>
            <person name="Santos A.J."/>
        </authorList>
    </citation>
    <scope>NUCLEOTIDE SEQUENCE</scope>
    <source>
        <tissue evidence="1">Shoot tissue taken approximately 20 cm above the soil surface</tissue>
    </source>
</reference>
<evidence type="ECO:0000313" key="1">
    <source>
        <dbReference type="EMBL" id="JAE30903.1"/>
    </source>
</evidence>
<accession>A0A0A9HDB3</accession>
<protein>
    <submittedName>
        <fullName evidence="1">Uncharacterized protein</fullName>
    </submittedName>
</protein>
<sequence>MTTDREQNCKPSLMRQACCGNNVP</sequence>
<name>A0A0A9HDB3_ARUDO</name>
<reference evidence="1" key="2">
    <citation type="journal article" date="2015" name="Data Brief">
        <title>Shoot transcriptome of the giant reed, Arundo donax.</title>
        <authorList>
            <person name="Barrero R.A."/>
            <person name="Guerrero F.D."/>
            <person name="Moolhuijzen P."/>
            <person name="Goolsby J.A."/>
            <person name="Tidwell J."/>
            <person name="Bellgard S.E."/>
            <person name="Bellgard M.I."/>
        </authorList>
    </citation>
    <scope>NUCLEOTIDE SEQUENCE</scope>
    <source>
        <tissue evidence="1">Shoot tissue taken approximately 20 cm above the soil surface</tissue>
    </source>
</reference>
<proteinExistence type="predicted"/>
<dbReference type="EMBL" id="GBRH01166993">
    <property type="protein sequence ID" value="JAE30903.1"/>
    <property type="molecule type" value="Transcribed_RNA"/>
</dbReference>